<organism evidence="2 3">
    <name type="scientific">Babesia bovis</name>
    <dbReference type="NCBI Taxonomy" id="5865"/>
    <lineage>
        <taxon>Eukaryota</taxon>
        <taxon>Sar</taxon>
        <taxon>Alveolata</taxon>
        <taxon>Apicomplexa</taxon>
        <taxon>Aconoidasida</taxon>
        <taxon>Piroplasmida</taxon>
        <taxon>Babesiidae</taxon>
        <taxon>Babesia</taxon>
    </lineage>
</organism>
<evidence type="ECO:0000313" key="2">
    <source>
        <dbReference type="EMBL" id="EDO08591.1"/>
    </source>
</evidence>
<dbReference type="InterPro" id="IPR013584">
    <property type="entry name" value="RAP"/>
</dbReference>
<dbReference type="SMART" id="SM00952">
    <property type="entry name" value="RAP"/>
    <property type="match status" value="1"/>
</dbReference>
<dbReference type="Proteomes" id="UP000002173">
    <property type="component" value="Unassembled WGS sequence"/>
</dbReference>
<gene>
    <name evidence="2" type="ORF">BBOV_III010360</name>
</gene>
<dbReference type="Pfam" id="PF08373">
    <property type="entry name" value="RAP"/>
    <property type="match status" value="1"/>
</dbReference>
<name>A7APV7_BABBO</name>
<feature type="domain" description="RAP" evidence="1">
    <location>
        <begin position="502"/>
        <end position="560"/>
    </location>
</feature>
<dbReference type="InParanoid" id="A7APV7"/>
<accession>A7APV7</accession>
<dbReference type="RefSeq" id="XP_001612159.1">
    <property type="nucleotide sequence ID" value="XM_001612109.1"/>
</dbReference>
<dbReference type="GeneID" id="5480416"/>
<proteinExistence type="predicted"/>
<reference evidence="3" key="2">
    <citation type="journal article" date="2020" name="Data Brief">
        <title>Transcriptome dataset of Babesia bovis life stages within vertebrate and invertebrate hosts.</title>
        <authorList>
            <person name="Ueti M.W."/>
            <person name="Johnson W.C."/>
            <person name="Kappmeyer L.S."/>
            <person name="Herndon D.R."/>
            <person name="Mousel M.R."/>
            <person name="Reif K.E."/>
            <person name="Taus N.S."/>
            <person name="Ifeonu O.O."/>
            <person name="Silva J.C."/>
            <person name="Suarez C.E."/>
            <person name="Brayton K.A."/>
        </authorList>
    </citation>
    <scope>NUCLEOTIDE SEQUENCE [LARGE SCALE GENOMIC DNA]</scope>
</reference>
<sequence>MHISRRLWSLPISDIVKLRSLLADATIADREAFKVLLLKCYKQLTPRESVRAAEVINRITESQHKTEDPWVDIKPILGESIRAKLYALTEPSELCHITMSAYVHGISSKWLFMDFVGRLEPLIPKVKDSDLDKVCNTIVALHKAGYRTLPICSKLFAYLAARGTQSNVSDGNYVSLLRCMAETGVSNETLSVRIGQGLRSILVSGKMTPTEAGELLKYYTENMYDSVFIRHRLIETALKDKNVPIIVLARCLSTGVFPTKEIDKIDTIINEQSTNMNLTELLAVLTGYAALRYKPTNVIQQLLKRLEHLLLRLTLERYAKVIYNLWQLGIHNIAVLEHAKDFSQANIQLNAKDIPYIANFIVALACFNVEYYDLYSMLINEMMRVDCSIDSRDLNTLQKMALILRALDIPVQEYILDLLNRKCLEPNEIRISNMQHEVTKTATFIAYTLYTQVQVGPFLVDFVKPVGLEEVADIRKRNAKQPRNRTIIEERRLADRLKHDSIVLLANSRDNYYRNTKELTTQSIIERDLLRAMGFHCIEVPYWQWEEHTSWAAKQIYLEDMLSTFATPNNIDL</sequence>
<protein>
    <recommendedName>
        <fullName evidence="1">RAP domain-containing protein</fullName>
    </recommendedName>
</protein>
<dbReference type="KEGG" id="bbo:BBOV_III010360"/>
<dbReference type="AlphaFoldDB" id="A7APV7"/>
<evidence type="ECO:0000259" key="1">
    <source>
        <dbReference type="PROSITE" id="PS51286"/>
    </source>
</evidence>
<comment type="caution">
    <text evidence="2">The sequence shown here is derived from an EMBL/GenBank/DDBJ whole genome shotgun (WGS) entry which is preliminary data.</text>
</comment>
<reference evidence="2 3" key="1">
    <citation type="journal article" date="2007" name="PLoS Pathog.">
        <title>Genome sequence of Babesia bovis and comparative analysis of apicomplexan hemoprotozoa.</title>
        <authorList>
            <person name="Brayton K.A."/>
            <person name="Lau A.O.T."/>
            <person name="Herndon D.R."/>
            <person name="Hannick L."/>
            <person name="Kappmeyer L.S."/>
            <person name="Berens S.J."/>
            <person name="Bidwell S.L."/>
            <person name="Brown W.C."/>
            <person name="Crabtree J."/>
            <person name="Fadrosh D."/>
            <person name="Feldblum T."/>
            <person name="Forberger H.A."/>
            <person name="Haas B.J."/>
            <person name="Howell J.M."/>
            <person name="Khouri H."/>
            <person name="Koo H."/>
            <person name="Mann D.J."/>
            <person name="Norimine J."/>
            <person name="Paulsen I.T."/>
            <person name="Radune D."/>
            <person name="Ren Q."/>
            <person name="Smith R.K. Jr."/>
            <person name="Suarez C.E."/>
            <person name="White O."/>
            <person name="Wortman J.R."/>
            <person name="Knowles D.P. Jr."/>
            <person name="McElwain T.F."/>
            <person name="Nene V.M."/>
        </authorList>
    </citation>
    <scope>NUCLEOTIDE SEQUENCE [LARGE SCALE GENOMIC DNA]</scope>
    <source>
        <strain evidence="2">T2Bo</strain>
    </source>
</reference>
<dbReference type="eggNOG" id="ENOG502TN2H">
    <property type="taxonomic scope" value="Eukaryota"/>
</dbReference>
<reference evidence="3" key="3">
    <citation type="journal article" date="2021" name="Int. J. Parasitol.">
        <title>Comparative analysis of gene expression between Babesia bovis blood stages and kinetes allowed by improved genome annotation.</title>
        <authorList>
            <person name="Ueti M.W."/>
            <person name="Johnson W.C."/>
            <person name="Kappmeyer L.S."/>
            <person name="Herndon D.R."/>
            <person name="Mousel M.R."/>
            <person name="Reif K.E."/>
            <person name="Taus N.S."/>
            <person name="Ifeonu O.O."/>
            <person name="Silva J.C."/>
            <person name="Suarez C.E."/>
            <person name="Brayton K.A."/>
        </authorList>
    </citation>
    <scope>NUCLEOTIDE SEQUENCE [LARGE SCALE GENOMIC DNA]</scope>
</reference>
<dbReference type="VEuPathDB" id="PiroplasmaDB:BBOV_III010360"/>
<dbReference type="OMA" id="SDPNQLC"/>
<dbReference type="PROSITE" id="PS51286">
    <property type="entry name" value="RAP"/>
    <property type="match status" value="1"/>
</dbReference>
<keyword evidence="3" id="KW-1185">Reference proteome</keyword>
<evidence type="ECO:0000313" key="3">
    <source>
        <dbReference type="Proteomes" id="UP000002173"/>
    </source>
</evidence>
<dbReference type="EMBL" id="AAXT01000001">
    <property type="protein sequence ID" value="EDO08591.1"/>
    <property type="molecule type" value="Genomic_DNA"/>
</dbReference>